<proteinExistence type="predicted"/>
<dbReference type="Proteomes" id="UP000010074">
    <property type="component" value="Chromosome"/>
</dbReference>
<dbReference type="AlphaFoldDB" id="K7YVR9"/>
<evidence type="ECO:0000313" key="2">
    <source>
        <dbReference type="Proteomes" id="UP000010074"/>
    </source>
</evidence>
<dbReference type="KEGG" id="bbat:Bdt_1090"/>
<accession>K7YVR9</accession>
<reference evidence="1 2" key="1">
    <citation type="journal article" date="2012" name="BMC Genomics">
        <title>Genome analysis of a simultaneously predatory and prey-independent, novel Bdellovibrio bacteriovorus from the River Tiber, supports in silico predictions of both ancient and recent lateral gene transfer from diverse bacteria.</title>
        <authorList>
            <person name="Hobley L."/>
            <person name="Lerner T.R."/>
            <person name="Williams L.E."/>
            <person name="Lambert C."/>
            <person name="Till R."/>
            <person name="Milner D.S."/>
            <person name="Basford S.M."/>
            <person name="Capeness M.J."/>
            <person name="Fenton A.K."/>
            <person name="Atterbury R.J."/>
            <person name="Harris M.A."/>
            <person name="Sockett R.E."/>
        </authorList>
    </citation>
    <scope>NUCLEOTIDE SEQUENCE [LARGE SCALE GENOMIC DNA]</scope>
    <source>
        <strain evidence="1 2">Tiberius</strain>
    </source>
</reference>
<name>K7YVR9_BDEBC</name>
<evidence type="ECO:0000313" key="1">
    <source>
        <dbReference type="EMBL" id="AFY00790.1"/>
    </source>
</evidence>
<dbReference type="PATRIC" id="fig|1069642.3.peg.1075"/>
<sequence length="95" mass="11003">MYLSLKALPEYKSAATKAKVAFLPLLDPVTNTKENMLKVDLHKIEILNSEILIKKNALLHFPSYIFFKNGQLQGSFNPGYDSPEKFQHRLKEYFK</sequence>
<gene>
    <name evidence="1" type="ORF">Bdt_1090</name>
</gene>
<dbReference type="EMBL" id="CP002930">
    <property type="protein sequence ID" value="AFY00790.1"/>
    <property type="molecule type" value="Genomic_DNA"/>
</dbReference>
<dbReference type="HOGENOM" id="CLU_2367150_0_0_7"/>
<organism evidence="1 2">
    <name type="scientific">Bdellovibrio bacteriovorus str. Tiberius</name>
    <dbReference type="NCBI Taxonomy" id="1069642"/>
    <lineage>
        <taxon>Bacteria</taxon>
        <taxon>Pseudomonadati</taxon>
        <taxon>Bdellovibrionota</taxon>
        <taxon>Bdellovibrionia</taxon>
        <taxon>Bdellovibrionales</taxon>
        <taxon>Pseudobdellovibrionaceae</taxon>
        <taxon>Bdellovibrio</taxon>
    </lineage>
</organism>
<protein>
    <submittedName>
        <fullName evidence="1">Putative exported protein</fullName>
    </submittedName>
</protein>